<feature type="compositionally biased region" description="Polar residues" evidence="1">
    <location>
        <begin position="175"/>
        <end position="191"/>
    </location>
</feature>
<reference evidence="2 3" key="1">
    <citation type="submission" date="2024-02" db="EMBL/GenBank/DDBJ databases">
        <title>First draft genome assembly of two strains of Seiridium cardinale.</title>
        <authorList>
            <person name="Emiliani G."/>
            <person name="Scali E."/>
        </authorList>
    </citation>
    <scope>NUCLEOTIDE SEQUENCE [LARGE SCALE GENOMIC DNA]</scope>
    <source>
        <strain evidence="2 3">BM-138-000479</strain>
    </source>
</reference>
<feature type="region of interest" description="Disordered" evidence="1">
    <location>
        <begin position="127"/>
        <end position="213"/>
    </location>
</feature>
<evidence type="ECO:0000313" key="2">
    <source>
        <dbReference type="EMBL" id="KAK9782941.1"/>
    </source>
</evidence>
<evidence type="ECO:0000256" key="1">
    <source>
        <dbReference type="SAM" id="MobiDB-lite"/>
    </source>
</evidence>
<keyword evidence="3" id="KW-1185">Reference proteome</keyword>
<feature type="region of interest" description="Disordered" evidence="1">
    <location>
        <begin position="79"/>
        <end position="115"/>
    </location>
</feature>
<dbReference type="EMBL" id="JARVKM010000002">
    <property type="protein sequence ID" value="KAK9782941.1"/>
    <property type="molecule type" value="Genomic_DNA"/>
</dbReference>
<feature type="compositionally biased region" description="Basic and acidic residues" evidence="1">
    <location>
        <begin position="127"/>
        <end position="137"/>
    </location>
</feature>
<organism evidence="2 3">
    <name type="scientific">Seiridium cardinale</name>
    <dbReference type="NCBI Taxonomy" id="138064"/>
    <lineage>
        <taxon>Eukaryota</taxon>
        <taxon>Fungi</taxon>
        <taxon>Dikarya</taxon>
        <taxon>Ascomycota</taxon>
        <taxon>Pezizomycotina</taxon>
        <taxon>Sordariomycetes</taxon>
        <taxon>Xylariomycetidae</taxon>
        <taxon>Amphisphaeriales</taxon>
        <taxon>Sporocadaceae</taxon>
        <taxon>Seiridium</taxon>
    </lineage>
</organism>
<comment type="caution">
    <text evidence="2">The sequence shown here is derived from an EMBL/GenBank/DDBJ whole genome shotgun (WGS) entry which is preliminary data.</text>
</comment>
<name>A0ABR2Y877_9PEZI</name>
<evidence type="ECO:0000313" key="3">
    <source>
        <dbReference type="Proteomes" id="UP001465668"/>
    </source>
</evidence>
<sequence length="213" mass="23202">MPPPPSNDALSKKRAPTPTSRFLERYDFAVSQHQYKHSGSYTTEKLLQHLKSYTIKSRCILEISFIETLTEYNASQVLGSSASTDTTKEQRLSKDDSLEPRDGGGGSRPDSRCTLPIDASAKKCIDTSKDATGHRQSEVLVSQTTSTSRDGEARGGDLVDEASPDDKNEGPNMTPDKNTFDSSSAEFTTGYDTVGRKSIKTPGREVGSSKLSR</sequence>
<protein>
    <submittedName>
        <fullName evidence="2">Uncharacterized protein</fullName>
    </submittedName>
</protein>
<feature type="compositionally biased region" description="Polar residues" evidence="1">
    <location>
        <begin position="139"/>
        <end position="148"/>
    </location>
</feature>
<accession>A0ABR2Y877</accession>
<gene>
    <name evidence="2" type="ORF">SCAR479_01284</name>
</gene>
<proteinExistence type="predicted"/>
<feature type="compositionally biased region" description="Basic and acidic residues" evidence="1">
    <location>
        <begin position="86"/>
        <end position="102"/>
    </location>
</feature>
<dbReference type="Proteomes" id="UP001465668">
    <property type="component" value="Unassembled WGS sequence"/>
</dbReference>